<dbReference type="GO" id="GO:0009888">
    <property type="term" value="P:tissue development"/>
    <property type="evidence" value="ECO:0007669"/>
    <property type="project" value="TreeGrafter"/>
</dbReference>
<keyword evidence="4" id="KW-0325">Glycoprotein</keyword>
<dbReference type="Pfam" id="PF24973">
    <property type="entry name" value="EGF_LMN_ATRN"/>
    <property type="match status" value="1"/>
</dbReference>
<keyword evidence="5" id="KW-0424">Laminin EGF-like domain</keyword>
<dbReference type="InterPro" id="IPR050440">
    <property type="entry name" value="Laminin/Netrin_ECM"/>
</dbReference>
<comment type="caution">
    <text evidence="7">The sequence shown here is derived from an EMBL/GenBank/DDBJ whole genome shotgun (WGS) entry which is preliminary data.</text>
</comment>
<dbReference type="GO" id="GO:0070831">
    <property type="term" value="P:basement membrane assembly"/>
    <property type="evidence" value="ECO:0007669"/>
    <property type="project" value="TreeGrafter"/>
</dbReference>
<dbReference type="PROSITE" id="PS51117">
    <property type="entry name" value="LAMININ_NTER"/>
    <property type="match status" value="1"/>
</dbReference>
<dbReference type="GO" id="GO:0009887">
    <property type="term" value="P:animal organ morphogenesis"/>
    <property type="evidence" value="ECO:0007669"/>
    <property type="project" value="TreeGrafter"/>
</dbReference>
<dbReference type="Proteomes" id="UP000580681">
    <property type="component" value="Unassembled WGS sequence"/>
</dbReference>
<organism evidence="7 8">
    <name type="scientific">Emberiza fucata</name>
    <dbReference type="NCBI Taxonomy" id="337179"/>
    <lineage>
        <taxon>Eukaryota</taxon>
        <taxon>Metazoa</taxon>
        <taxon>Chordata</taxon>
        <taxon>Craniata</taxon>
        <taxon>Vertebrata</taxon>
        <taxon>Euteleostomi</taxon>
        <taxon>Archelosauria</taxon>
        <taxon>Archosauria</taxon>
        <taxon>Dinosauria</taxon>
        <taxon>Saurischia</taxon>
        <taxon>Theropoda</taxon>
        <taxon>Coelurosauria</taxon>
        <taxon>Aves</taxon>
        <taxon>Neognathae</taxon>
        <taxon>Neoaves</taxon>
        <taxon>Telluraves</taxon>
        <taxon>Australaves</taxon>
        <taxon>Passeriformes</taxon>
        <taxon>Passeroidea</taxon>
        <taxon>Fringillidae</taxon>
        <taxon>Emberizinae</taxon>
        <taxon>Emberizini</taxon>
        <taxon>Emberiza</taxon>
    </lineage>
</organism>
<evidence type="ECO:0000256" key="1">
    <source>
        <dbReference type="ARBA" id="ARBA00022729"/>
    </source>
</evidence>
<sequence>IQNVVTSFAPRPKKAWWQSENGVEHVSIQLDLEAEFHFTHLIMTFKTFRPAAMLVERSADFGHTWRVYRYFAYDCAASFPHVPRGPPRRIDDVVCESRYSDIEPSTEGEVIYRVLDPAIPIRDPYSPAIQSDGLITHPRLNLDWEQEGWNLQGRASGKLQFWGSCPVVLFCTGGVPACLCCGNAEPCPRTARLCTATCVGAEPPQLRAAQPGHMQPRACEPNPAQAWANTVCGLWCHMPCHSAVPAGCDCNEHSRRCHFDMAVFLATGNTSGGVCDGCQHNTMGRRCHLCKPFYYK</sequence>
<evidence type="ECO:0000256" key="4">
    <source>
        <dbReference type="ARBA" id="ARBA00023180"/>
    </source>
</evidence>
<dbReference type="CDD" id="cd00055">
    <property type="entry name" value="EGF_Lam"/>
    <property type="match status" value="1"/>
</dbReference>
<protein>
    <submittedName>
        <fullName evidence="7">LAMB2 protein</fullName>
    </submittedName>
</protein>
<keyword evidence="8" id="KW-1185">Reference proteome</keyword>
<dbReference type="Gene3D" id="2.170.300.10">
    <property type="entry name" value="Tie2 ligand-binding domain superfamily"/>
    <property type="match status" value="1"/>
</dbReference>
<feature type="non-terminal residue" evidence="7">
    <location>
        <position position="296"/>
    </location>
</feature>
<dbReference type="GO" id="GO:0016477">
    <property type="term" value="P:cell migration"/>
    <property type="evidence" value="ECO:0007669"/>
    <property type="project" value="TreeGrafter"/>
</dbReference>
<dbReference type="AlphaFoldDB" id="A0A7K4VVF1"/>
<evidence type="ECO:0000256" key="2">
    <source>
        <dbReference type="ARBA" id="ARBA00022737"/>
    </source>
</evidence>
<evidence type="ECO:0000256" key="5">
    <source>
        <dbReference type="ARBA" id="ARBA00023292"/>
    </source>
</evidence>
<keyword evidence="3" id="KW-1015">Disulfide bond</keyword>
<dbReference type="Pfam" id="PF00055">
    <property type="entry name" value="Laminin_N"/>
    <property type="match status" value="1"/>
</dbReference>
<reference evidence="7 8" key="1">
    <citation type="submission" date="2019-09" db="EMBL/GenBank/DDBJ databases">
        <title>Bird 10,000 Genomes (B10K) Project - Family phase.</title>
        <authorList>
            <person name="Zhang G."/>
        </authorList>
    </citation>
    <scope>NUCLEOTIDE SEQUENCE [LARGE SCALE GENOMIC DNA]</scope>
    <source>
        <strain evidence="7">B10K-DU-015-11</strain>
        <tissue evidence="7">Mixed tissue sample</tissue>
    </source>
</reference>
<evidence type="ECO:0000259" key="6">
    <source>
        <dbReference type="PROSITE" id="PS51117"/>
    </source>
</evidence>
<dbReference type="GO" id="GO:0043256">
    <property type="term" value="C:laminin complex"/>
    <property type="evidence" value="ECO:0007669"/>
    <property type="project" value="TreeGrafter"/>
</dbReference>
<dbReference type="Gene3D" id="2.60.120.260">
    <property type="entry name" value="Galactose-binding domain-like"/>
    <property type="match status" value="1"/>
</dbReference>
<feature type="domain" description="Laminin N-terminal" evidence="6">
    <location>
        <begin position="1"/>
        <end position="172"/>
    </location>
</feature>
<keyword evidence="2" id="KW-0677">Repeat</keyword>
<dbReference type="EMBL" id="VYZJ01005549">
    <property type="protein sequence ID" value="NWR26141.1"/>
    <property type="molecule type" value="Genomic_DNA"/>
</dbReference>
<dbReference type="SMART" id="SM00180">
    <property type="entry name" value="EGF_Lam"/>
    <property type="match status" value="1"/>
</dbReference>
<gene>
    <name evidence="7" type="primary">Lamb2_1</name>
    <name evidence="7" type="ORF">EMBFUC_R14255</name>
</gene>
<dbReference type="PANTHER" id="PTHR10574:SF36">
    <property type="entry name" value="LAMININ SUBUNIT BETA-2"/>
    <property type="match status" value="1"/>
</dbReference>
<dbReference type="InterPro" id="IPR008211">
    <property type="entry name" value="Laminin_N"/>
</dbReference>
<dbReference type="InterPro" id="IPR056863">
    <property type="entry name" value="LMN_ATRN_NET-like_EGF"/>
</dbReference>
<evidence type="ECO:0000313" key="7">
    <source>
        <dbReference type="EMBL" id="NWR26141.1"/>
    </source>
</evidence>
<evidence type="ECO:0000256" key="3">
    <source>
        <dbReference type="ARBA" id="ARBA00023157"/>
    </source>
</evidence>
<feature type="non-terminal residue" evidence="7">
    <location>
        <position position="1"/>
    </location>
</feature>
<proteinExistence type="predicted"/>
<evidence type="ECO:0000313" key="8">
    <source>
        <dbReference type="Proteomes" id="UP000580681"/>
    </source>
</evidence>
<dbReference type="SMART" id="SM00136">
    <property type="entry name" value="LamNT"/>
    <property type="match status" value="1"/>
</dbReference>
<keyword evidence="1" id="KW-0732">Signal</keyword>
<accession>A0A7K4VVF1</accession>
<dbReference type="InterPro" id="IPR002049">
    <property type="entry name" value="LE_dom"/>
</dbReference>
<dbReference type="PANTHER" id="PTHR10574">
    <property type="entry name" value="NETRIN/LAMININ-RELATED"/>
    <property type="match status" value="1"/>
</dbReference>
<dbReference type="GO" id="GO:0007411">
    <property type="term" value="P:axon guidance"/>
    <property type="evidence" value="ECO:0007669"/>
    <property type="project" value="TreeGrafter"/>
</dbReference>
<dbReference type="SUPFAM" id="SSF57196">
    <property type="entry name" value="EGF/Laminin"/>
    <property type="match status" value="1"/>
</dbReference>
<dbReference type="GO" id="GO:0034446">
    <property type="term" value="P:substrate adhesion-dependent cell spreading"/>
    <property type="evidence" value="ECO:0007669"/>
    <property type="project" value="TreeGrafter"/>
</dbReference>
<name>A0A7K4VVF1_9EMBE</name>